<proteinExistence type="predicted"/>
<evidence type="ECO:0000313" key="1">
    <source>
        <dbReference type="EMBL" id="MFC0410965.1"/>
    </source>
</evidence>
<protein>
    <recommendedName>
        <fullName evidence="3">Lipoprotein</fullName>
    </recommendedName>
</protein>
<evidence type="ECO:0000313" key="2">
    <source>
        <dbReference type="Proteomes" id="UP001589865"/>
    </source>
</evidence>
<accession>A0ABV6K027</accession>
<sequence>MRVVVASLLLLAGCEAAQTPQEMQAAYPFPVVQYSSDELAEKHRADERLGREQSLIQQAQKGAPDLDKQLAGVARVNVTLNPNIAQADRPSAIANEQRRLAAVVAPYRNSGPMTSTADGAALQAAVARDQQARQICQYRGTAVTASRPYQGILNLDANVAGLNITQQCWNTYLQTGVMPTF</sequence>
<dbReference type="RefSeq" id="WP_377046720.1">
    <property type="nucleotide sequence ID" value="NZ_JBHLUN010000029.1"/>
</dbReference>
<keyword evidence="2" id="KW-1185">Reference proteome</keyword>
<evidence type="ECO:0008006" key="3">
    <source>
        <dbReference type="Google" id="ProtNLM"/>
    </source>
</evidence>
<gene>
    <name evidence="1" type="ORF">ACFFGY_22195</name>
</gene>
<reference evidence="1 2" key="1">
    <citation type="submission" date="2024-09" db="EMBL/GenBank/DDBJ databases">
        <authorList>
            <person name="Sun Q."/>
            <person name="Mori K."/>
        </authorList>
    </citation>
    <scope>NUCLEOTIDE SEQUENCE [LARGE SCALE GENOMIC DNA]</scope>
    <source>
        <strain evidence="1 2">TBRC 5777</strain>
    </source>
</reference>
<comment type="caution">
    <text evidence="1">The sequence shown here is derived from an EMBL/GenBank/DDBJ whole genome shotgun (WGS) entry which is preliminary data.</text>
</comment>
<name>A0ABV6K027_9PROT</name>
<dbReference type="EMBL" id="JBHLUN010000029">
    <property type="protein sequence ID" value="MFC0410965.1"/>
    <property type="molecule type" value="Genomic_DNA"/>
</dbReference>
<organism evidence="1 2">
    <name type="scientific">Roseomonas elaeocarpi</name>
    <dbReference type="NCBI Taxonomy" id="907779"/>
    <lineage>
        <taxon>Bacteria</taxon>
        <taxon>Pseudomonadati</taxon>
        <taxon>Pseudomonadota</taxon>
        <taxon>Alphaproteobacteria</taxon>
        <taxon>Acetobacterales</taxon>
        <taxon>Roseomonadaceae</taxon>
        <taxon>Roseomonas</taxon>
    </lineage>
</organism>
<dbReference type="Proteomes" id="UP001589865">
    <property type="component" value="Unassembled WGS sequence"/>
</dbReference>